<dbReference type="RefSeq" id="XP_018009583.1">
    <property type="nucleotide sequence ID" value="XM_018154094.1"/>
</dbReference>
<keyword evidence="5" id="KW-1133">Transmembrane helix</keyword>
<feature type="region of interest" description="Disordered" evidence="4">
    <location>
        <begin position="1"/>
        <end position="56"/>
    </location>
</feature>
<dbReference type="Gene3D" id="1.25.40.20">
    <property type="entry name" value="Ankyrin repeat-containing domain"/>
    <property type="match status" value="3"/>
</dbReference>
<sequence>MSRRREASGVTNVSPPYQAIQMEELPPHASGADDVGTPSVSSQSPMAQAIEESDAKSLQEILSDGASHDDEIREQLLLHKAVLKEGKGSLEVLKLLLHHATEQTLFAWNENSRTVLHVTVKNASDEFSKLIIEKKNALLAATDGHGNTPLHYMVKHDRTKLCAMVQAYLTPEVINRSNNVSLTAIHVAAIEGSPNIMKILLKRGGDPMVLTAAKYTPLHLAAHHKAEQCVEHLLKAVQKMNNSQAGNHDSTIEFKNMRTSKGRTALMLAAKLGYLGICKKLEGTDVNMRCSDGKTALHYAASRGIERVISYLVEKLRADCSITDNQGFVPLVSSAAHDPEGFAYMLKITPENLLNEEVIKELIDQAAKKSLKNLEIMANRAEFRKHLEAYRDKSQNSLLHIAISNGSFLSAKALMESTNLSKTETNKDGDTPLHLLATKKVAKSASQEEERRIVRNELLRSAKEIVNSPNEKGETPLYLASKFGVQDVLCFILQNKPDVLKCTKQNTNAVYIAARHGHDECLRLLLRNLGPNGFSELRKMERHPLHLSSRHGHLECSKLLLTNSLGDENSLKNLRCYFKDKTGRVHYPVDEAFHGRQGELFRFLLHQMEIDKNDDLCVRLHRYFKQCLNEAEITDENQAAKNSASEQMTDKDSASKKQTAKDSASKEMADEGSASKMQTAKDLALRKQAAKNSALEREVAKKSSFKKAVLEAVIESPWCTVAFDGQFCNNIRQLVSSSSQEEVSEEVKPCDSFALLITKHPDLACRAMDRHITPLDGNRALHDYTPFECFYFRIEENRVLSPFTDIIPDNLATGQGDHEELPVSSIYRTVRQLRAQMSCTAAPNKQNQLEKDAKESSNTRWSRDHPLLKAVGNCQEYDRRVLCHRLTISWLMNKLRYAQWFLYGYLALDVLTAIIVTCLLSFTWESQHLQRTFSGVTRLQVMQAYDDTRSPAGDTLAAAEAVKLMANTDSHCSSWGNASWDSAGAMEVSSAAWNRSVCAVHHLRKHTPSVVTLEVFTIILLIGHVLIEFKLLARVCCAAVSKCFSSSFSLCLSGTTSTLPENVDLVGRLLRLVALGLLVLALGVLALAPIPCDFVLGCRQFIVWQLEVLAVLL</sequence>
<dbReference type="InterPro" id="IPR036770">
    <property type="entry name" value="Ankyrin_rpt-contain_sf"/>
</dbReference>
<dbReference type="OrthoDB" id="6366928at2759"/>
<evidence type="ECO:0000313" key="6">
    <source>
        <dbReference type="Proteomes" id="UP000694843"/>
    </source>
</evidence>
<feature type="transmembrane region" description="Helical" evidence="5">
    <location>
        <begin position="900"/>
        <end position="922"/>
    </location>
</feature>
<feature type="non-terminal residue" evidence="7">
    <location>
        <position position="1113"/>
    </location>
</feature>
<feature type="repeat" description="ANK" evidence="3">
    <location>
        <begin position="292"/>
        <end position="315"/>
    </location>
</feature>
<name>A0A8B7N8L2_HYAAZ</name>
<keyword evidence="2 3" id="KW-0040">ANK repeat</keyword>
<feature type="compositionally biased region" description="Polar residues" evidence="4">
    <location>
        <begin position="638"/>
        <end position="647"/>
    </location>
</feature>
<dbReference type="Pfam" id="PF12796">
    <property type="entry name" value="Ank_2"/>
    <property type="match status" value="3"/>
</dbReference>
<evidence type="ECO:0000256" key="1">
    <source>
        <dbReference type="ARBA" id="ARBA00022737"/>
    </source>
</evidence>
<keyword evidence="1" id="KW-0677">Repeat</keyword>
<proteinExistence type="predicted"/>
<evidence type="ECO:0000256" key="3">
    <source>
        <dbReference type="PROSITE-ProRule" id="PRU00023"/>
    </source>
</evidence>
<dbReference type="PANTHER" id="PTHR24198:SF165">
    <property type="entry name" value="ANKYRIN REPEAT-CONTAINING PROTEIN-RELATED"/>
    <property type="match status" value="1"/>
</dbReference>
<feature type="transmembrane region" description="Helical" evidence="5">
    <location>
        <begin position="1069"/>
        <end position="1090"/>
    </location>
</feature>
<dbReference type="Proteomes" id="UP000694843">
    <property type="component" value="Unplaced"/>
</dbReference>
<dbReference type="AlphaFoldDB" id="A0A8B7N8L2"/>
<keyword evidence="6" id="KW-1185">Reference proteome</keyword>
<dbReference type="KEGG" id="hazt:108667109"/>
<dbReference type="SUPFAM" id="SSF48403">
    <property type="entry name" value="Ankyrin repeat"/>
    <property type="match status" value="2"/>
</dbReference>
<dbReference type="InterPro" id="IPR002110">
    <property type="entry name" value="Ankyrin_rpt"/>
</dbReference>
<gene>
    <name evidence="7" type="primary">LOC108667109</name>
</gene>
<keyword evidence="5" id="KW-0472">Membrane</keyword>
<accession>A0A8B7N8L2</accession>
<dbReference type="Pfam" id="PF00023">
    <property type="entry name" value="Ank"/>
    <property type="match status" value="1"/>
</dbReference>
<evidence type="ECO:0000256" key="4">
    <source>
        <dbReference type="SAM" id="MobiDB-lite"/>
    </source>
</evidence>
<evidence type="ECO:0000256" key="5">
    <source>
        <dbReference type="SAM" id="Phobius"/>
    </source>
</evidence>
<feature type="compositionally biased region" description="Basic and acidic residues" evidence="4">
    <location>
        <begin position="648"/>
        <end position="669"/>
    </location>
</feature>
<reference evidence="7" key="1">
    <citation type="submission" date="2025-08" db="UniProtKB">
        <authorList>
            <consortium name="RefSeq"/>
        </authorList>
    </citation>
    <scope>IDENTIFICATION</scope>
</reference>
<feature type="region of interest" description="Disordered" evidence="4">
    <location>
        <begin position="638"/>
        <end position="679"/>
    </location>
</feature>
<dbReference type="PANTHER" id="PTHR24198">
    <property type="entry name" value="ANKYRIN REPEAT AND PROTEIN KINASE DOMAIN-CONTAINING PROTEIN"/>
    <property type="match status" value="1"/>
</dbReference>
<evidence type="ECO:0000313" key="7">
    <source>
        <dbReference type="RefSeq" id="XP_018009583.1"/>
    </source>
</evidence>
<evidence type="ECO:0000256" key="2">
    <source>
        <dbReference type="ARBA" id="ARBA00023043"/>
    </source>
</evidence>
<dbReference type="PROSITE" id="PS50297">
    <property type="entry name" value="ANK_REP_REGION"/>
    <property type="match status" value="2"/>
</dbReference>
<dbReference type="SMART" id="SM00248">
    <property type="entry name" value="ANK"/>
    <property type="match status" value="14"/>
</dbReference>
<protein>
    <submittedName>
        <fullName evidence="7">Serine/threonine-protein phosphatase 6 regulatory ankyrin repeat subunit B</fullName>
    </submittedName>
</protein>
<dbReference type="GeneID" id="108667109"/>
<organism evidence="6 7">
    <name type="scientific">Hyalella azteca</name>
    <name type="common">Amphipod</name>
    <dbReference type="NCBI Taxonomy" id="294128"/>
    <lineage>
        <taxon>Eukaryota</taxon>
        <taxon>Metazoa</taxon>
        <taxon>Ecdysozoa</taxon>
        <taxon>Arthropoda</taxon>
        <taxon>Crustacea</taxon>
        <taxon>Multicrustacea</taxon>
        <taxon>Malacostraca</taxon>
        <taxon>Eumalacostraca</taxon>
        <taxon>Peracarida</taxon>
        <taxon>Amphipoda</taxon>
        <taxon>Senticaudata</taxon>
        <taxon>Talitrida</taxon>
        <taxon>Talitroidea</taxon>
        <taxon>Hyalellidae</taxon>
        <taxon>Hyalella</taxon>
    </lineage>
</organism>
<keyword evidence="5" id="KW-0812">Transmembrane</keyword>
<feature type="repeat" description="ANK" evidence="3">
    <location>
        <begin position="180"/>
        <end position="212"/>
    </location>
</feature>
<dbReference type="PROSITE" id="PS50088">
    <property type="entry name" value="ANK_REPEAT"/>
    <property type="match status" value="2"/>
</dbReference>